<accession>A0A397IBU5</accession>
<dbReference type="EMBL" id="PQFF01000246">
    <property type="protein sequence ID" value="RHZ70613.1"/>
    <property type="molecule type" value="Genomic_DNA"/>
</dbReference>
<comment type="caution">
    <text evidence="2">The sequence shown here is derived from an EMBL/GenBank/DDBJ whole genome shotgun (WGS) entry which is preliminary data.</text>
</comment>
<keyword evidence="3" id="KW-1185">Reference proteome</keyword>
<protein>
    <recommendedName>
        <fullName evidence="1">TLDc domain-containing protein</fullName>
    </recommendedName>
</protein>
<sequence>MEEIKIWDKVIQWGINKNPKLPSKLEEWNNEDFMALKNTLQNFLSHIRYFQMSGKDIIHKIKPYMEIFNKQLLDDLLQHLIIPNEPVKSTILPARMTLILELPSRTQEKFSNIITNEHAAEISSWIDRKDTITYPLNKIPYEFQLILQGSRDGFDPKIFWNMCHGYSNTVTILKISDTDEILGGFNPLEWDKTNKQETWMKTKDSFIFSLKNGNIQNSILSRVKDEEMAIEYIFSEDQVNYGICFGNNELLMATQVSNFTQDRRSLCNFYEMTDKYYEKSIRTISGEFSIVDYEVFKVVKKSI</sequence>
<evidence type="ECO:0000313" key="2">
    <source>
        <dbReference type="EMBL" id="RHZ70613.1"/>
    </source>
</evidence>
<organism evidence="2 3">
    <name type="scientific">Diversispora epigaea</name>
    <dbReference type="NCBI Taxonomy" id="1348612"/>
    <lineage>
        <taxon>Eukaryota</taxon>
        <taxon>Fungi</taxon>
        <taxon>Fungi incertae sedis</taxon>
        <taxon>Mucoromycota</taxon>
        <taxon>Glomeromycotina</taxon>
        <taxon>Glomeromycetes</taxon>
        <taxon>Diversisporales</taxon>
        <taxon>Diversisporaceae</taxon>
        <taxon>Diversispora</taxon>
    </lineage>
</organism>
<dbReference type="AlphaFoldDB" id="A0A397IBU5"/>
<proteinExistence type="predicted"/>
<dbReference type="Pfam" id="PF07534">
    <property type="entry name" value="TLD"/>
    <property type="match status" value="1"/>
</dbReference>
<evidence type="ECO:0000259" key="1">
    <source>
        <dbReference type="PROSITE" id="PS51886"/>
    </source>
</evidence>
<dbReference type="InterPro" id="IPR006571">
    <property type="entry name" value="TLDc_dom"/>
</dbReference>
<gene>
    <name evidence="2" type="ORF">Glove_269g31</name>
</gene>
<evidence type="ECO:0000313" key="3">
    <source>
        <dbReference type="Proteomes" id="UP000266861"/>
    </source>
</evidence>
<name>A0A397IBU5_9GLOM</name>
<feature type="domain" description="TLDc" evidence="1">
    <location>
        <begin position="112"/>
        <end position="299"/>
    </location>
</feature>
<reference evidence="2 3" key="1">
    <citation type="submission" date="2018-08" db="EMBL/GenBank/DDBJ databases">
        <title>Genome and evolution of the arbuscular mycorrhizal fungus Diversispora epigaea (formerly Glomus versiforme) and its bacterial endosymbionts.</title>
        <authorList>
            <person name="Sun X."/>
            <person name="Fei Z."/>
            <person name="Harrison M."/>
        </authorList>
    </citation>
    <scope>NUCLEOTIDE SEQUENCE [LARGE SCALE GENOMIC DNA]</scope>
    <source>
        <strain evidence="2 3">IT104</strain>
    </source>
</reference>
<dbReference type="Proteomes" id="UP000266861">
    <property type="component" value="Unassembled WGS sequence"/>
</dbReference>
<dbReference type="OrthoDB" id="2409593at2759"/>
<dbReference type="PROSITE" id="PS51886">
    <property type="entry name" value="TLDC"/>
    <property type="match status" value="1"/>
</dbReference>